<dbReference type="KEGG" id="aara:120901611"/>
<dbReference type="GO" id="GO:0005929">
    <property type="term" value="C:cilium"/>
    <property type="evidence" value="ECO:0007669"/>
    <property type="project" value="TreeGrafter"/>
</dbReference>
<keyword evidence="3" id="KW-0677">Repeat</keyword>
<dbReference type="PANTHER" id="PTHR46630:SF1">
    <property type="entry name" value="TETRATRICOPEPTIDE REPEAT PROTEIN 29"/>
    <property type="match status" value="1"/>
</dbReference>
<dbReference type="VEuPathDB" id="VectorBase:AARA21_013479"/>
<sequence length="430" mass="48641">MSSDSLVRPGLTTPFTGSLPEIKLRLRKKVPKLTANDVRRARIPYYEAIASELYEAGYVHAAFLLLHLIEYEDGYVGRTSYAAVESRRLRNDEQLLNYLGDALAAAEGWKTRQQYEREVAELLAIARHFGPDPEKRWLVGQFFRIALDRCADCSPRERVRAQSMVRYYYGKFLIDQRQHLEAMKLLEQADGDLEHACPGVRDGWSTLEEDGEPLSIAINTLLFVSNRSLAEEMANSPTWMVEQYVRDAHKAALKTRKASIMAQSYQAYGEFLCAKGCLEESLEMYRNALQQAELDGELPDLAVSVALAQAKSYHLLGQTVKREAMLARVDRMTKPTKNSLSRGHYLLTAATLQQQDAKEDPLKMTALLQSLQQAASVFEQFRQRDKSLEARCLEGLLRAEPLFTEYATLVPAAISTSDEALYRVIDQVGF</sequence>
<organism evidence="5 6">
    <name type="scientific">Anopheles arabiensis</name>
    <name type="common">Mosquito</name>
    <dbReference type="NCBI Taxonomy" id="7173"/>
    <lineage>
        <taxon>Eukaryota</taxon>
        <taxon>Metazoa</taxon>
        <taxon>Ecdysozoa</taxon>
        <taxon>Arthropoda</taxon>
        <taxon>Hexapoda</taxon>
        <taxon>Insecta</taxon>
        <taxon>Pterygota</taxon>
        <taxon>Neoptera</taxon>
        <taxon>Endopterygota</taxon>
        <taxon>Diptera</taxon>
        <taxon>Nematocera</taxon>
        <taxon>Culicoidea</taxon>
        <taxon>Culicidae</taxon>
        <taxon>Anophelinae</taxon>
        <taxon>Anopheles</taxon>
    </lineage>
</organism>
<accession>A0A182HH50</accession>
<comment type="subcellular location">
    <subcellularLocation>
        <location evidence="1">Cytoplasm</location>
    </subcellularLocation>
</comment>
<evidence type="ECO:0000313" key="6">
    <source>
        <dbReference type="Proteomes" id="UP000075840"/>
    </source>
</evidence>
<evidence type="ECO:0000256" key="1">
    <source>
        <dbReference type="ARBA" id="ARBA00004496"/>
    </source>
</evidence>
<evidence type="ECO:0000256" key="3">
    <source>
        <dbReference type="ARBA" id="ARBA00022737"/>
    </source>
</evidence>
<name>A0A182HH50_ANOAR</name>
<keyword evidence="4" id="KW-0802">TPR repeat</keyword>
<proteinExistence type="predicted"/>
<evidence type="ECO:0008006" key="7">
    <source>
        <dbReference type="Google" id="ProtNLM"/>
    </source>
</evidence>
<evidence type="ECO:0000313" key="5">
    <source>
        <dbReference type="EnsemblMetazoa" id="AARA000553-PA"/>
    </source>
</evidence>
<dbReference type="InterPro" id="IPR051476">
    <property type="entry name" value="Bac_ResReg_Asp_Phosphatase"/>
</dbReference>
<dbReference type="PANTHER" id="PTHR46630">
    <property type="entry name" value="TETRATRICOPEPTIDE REPEAT PROTEIN 29"/>
    <property type="match status" value="1"/>
</dbReference>
<dbReference type="GO" id="GO:0003341">
    <property type="term" value="P:cilium movement"/>
    <property type="evidence" value="ECO:0007669"/>
    <property type="project" value="TreeGrafter"/>
</dbReference>
<dbReference type="Proteomes" id="UP000075840">
    <property type="component" value="Unassembled WGS sequence"/>
</dbReference>
<dbReference type="AlphaFoldDB" id="A0A182HH50"/>
<dbReference type="GeneID" id="120901611"/>
<protein>
    <recommendedName>
        <fullName evidence="7">MalT-like TPR region domain-containing protein</fullName>
    </recommendedName>
</protein>
<evidence type="ECO:0000256" key="4">
    <source>
        <dbReference type="ARBA" id="ARBA00022803"/>
    </source>
</evidence>
<dbReference type="VEuPathDB" id="VectorBase:AARA000553"/>
<reference evidence="5" key="1">
    <citation type="submission" date="2022-08" db="UniProtKB">
        <authorList>
            <consortium name="EnsemblMetazoa"/>
        </authorList>
    </citation>
    <scope>IDENTIFICATION</scope>
    <source>
        <strain evidence="5">Dongola</strain>
    </source>
</reference>
<dbReference type="GO" id="GO:0005737">
    <property type="term" value="C:cytoplasm"/>
    <property type="evidence" value="ECO:0007669"/>
    <property type="project" value="UniProtKB-SubCell"/>
</dbReference>
<keyword evidence="6" id="KW-1185">Reference proteome</keyword>
<dbReference type="RefSeq" id="XP_040165621.1">
    <property type="nucleotide sequence ID" value="XM_040309687.1"/>
</dbReference>
<keyword evidence="2" id="KW-0963">Cytoplasm</keyword>
<evidence type="ECO:0000256" key="2">
    <source>
        <dbReference type="ARBA" id="ARBA00022490"/>
    </source>
</evidence>
<dbReference type="EMBL" id="APCN01002385">
    <property type="status" value="NOT_ANNOTATED_CDS"/>
    <property type="molecule type" value="Genomic_DNA"/>
</dbReference>
<dbReference type="EnsemblMetazoa" id="AARA000553-RA">
    <property type="protein sequence ID" value="AARA000553-PA"/>
    <property type="gene ID" value="AARA000553"/>
</dbReference>